<sequence>MTLQKACRIFSMIAIPLLLLGCKNAEKNNTKLLIEEVSDASEKNCINTIINTDATLGKIRNEAPRLLSLSEAIDNYIFGIEAMDFKNCPGAFEAAFLDHKEAWAAIKEVTDKYPQLRGEMHDLFDQLEKTENGERFKELLADIWSTWEKVERAMSQF</sequence>
<evidence type="ECO:0000313" key="2">
    <source>
        <dbReference type="Proteomes" id="UP001596415"/>
    </source>
</evidence>
<accession>A0ABW2MTM7</accession>
<keyword evidence="2" id="KW-1185">Reference proteome</keyword>
<dbReference type="PROSITE" id="PS51257">
    <property type="entry name" value="PROKAR_LIPOPROTEIN"/>
    <property type="match status" value="1"/>
</dbReference>
<evidence type="ECO:0008006" key="3">
    <source>
        <dbReference type="Google" id="ProtNLM"/>
    </source>
</evidence>
<comment type="caution">
    <text evidence="1">The sequence shown here is derived from an EMBL/GenBank/DDBJ whole genome shotgun (WGS) entry which is preliminary data.</text>
</comment>
<protein>
    <recommendedName>
        <fullName evidence="3">Lipoprotein</fullName>
    </recommendedName>
</protein>
<evidence type="ECO:0000313" key="1">
    <source>
        <dbReference type="EMBL" id="MFC7356895.1"/>
    </source>
</evidence>
<gene>
    <name evidence="1" type="ORF">ACFQO1_04280</name>
</gene>
<reference evidence="2" key="1">
    <citation type="journal article" date="2019" name="Int. J. Syst. Evol. Microbiol.">
        <title>The Global Catalogue of Microorganisms (GCM) 10K type strain sequencing project: providing services to taxonomists for standard genome sequencing and annotation.</title>
        <authorList>
            <consortium name="The Broad Institute Genomics Platform"/>
            <consortium name="The Broad Institute Genome Sequencing Center for Infectious Disease"/>
            <person name="Wu L."/>
            <person name="Ma J."/>
        </authorList>
    </citation>
    <scope>NUCLEOTIDE SEQUENCE [LARGE SCALE GENOMIC DNA]</scope>
    <source>
        <strain evidence="2">CGMCC 1.16306</strain>
    </source>
</reference>
<organism evidence="1 2">
    <name type="scientific">Jejudonia soesokkakensis</name>
    <dbReference type="NCBI Taxonomy" id="1323432"/>
    <lineage>
        <taxon>Bacteria</taxon>
        <taxon>Pseudomonadati</taxon>
        <taxon>Bacteroidota</taxon>
        <taxon>Flavobacteriia</taxon>
        <taxon>Flavobacteriales</taxon>
        <taxon>Flavobacteriaceae</taxon>
        <taxon>Jejudonia</taxon>
    </lineage>
</organism>
<dbReference type="EMBL" id="JBHTBN010000001">
    <property type="protein sequence ID" value="MFC7356895.1"/>
    <property type="molecule type" value="Genomic_DNA"/>
</dbReference>
<name>A0ABW2MTM7_9FLAO</name>
<proteinExistence type="predicted"/>
<dbReference type="Proteomes" id="UP001596415">
    <property type="component" value="Unassembled WGS sequence"/>
</dbReference>
<dbReference type="RefSeq" id="WP_380216732.1">
    <property type="nucleotide sequence ID" value="NZ_JBHTBN010000001.1"/>
</dbReference>